<feature type="domain" description="Carboxylesterase type B" evidence="4">
    <location>
        <begin position="19"/>
        <end position="162"/>
    </location>
</feature>
<dbReference type="InterPro" id="IPR029058">
    <property type="entry name" value="AB_hydrolase_fold"/>
</dbReference>
<evidence type="ECO:0000259" key="4">
    <source>
        <dbReference type="Pfam" id="PF00135"/>
    </source>
</evidence>
<comment type="similarity">
    <text evidence="1 3">Belongs to the type-B carboxylesterase/lipase family.</text>
</comment>
<reference evidence="5" key="1">
    <citation type="submission" date="2021-03" db="EMBL/GenBank/DDBJ databases">
        <title>Evolutionary innovations through gain and loss of genes in the ectomycorrhizal Boletales.</title>
        <authorList>
            <person name="Wu G."/>
            <person name="Miyauchi S."/>
            <person name="Morin E."/>
            <person name="Yang Z.-L."/>
            <person name="Xu J."/>
            <person name="Martin F.M."/>
        </authorList>
    </citation>
    <scope>NUCLEOTIDE SEQUENCE</scope>
    <source>
        <strain evidence="5">BR01</strain>
    </source>
</reference>
<evidence type="ECO:0000313" key="6">
    <source>
        <dbReference type="Proteomes" id="UP000683000"/>
    </source>
</evidence>
<keyword evidence="2 3" id="KW-0378">Hydrolase</keyword>
<evidence type="ECO:0000256" key="3">
    <source>
        <dbReference type="RuleBase" id="RU361235"/>
    </source>
</evidence>
<dbReference type="GO" id="GO:0016787">
    <property type="term" value="F:hydrolase activity"/>
    <property type="evidence" value="ECO:0007669"/>
    <property type="project" value="UniProtKB-KW"/>
</dbReference>
<dbReference type="EMBL" id="JAGFBS010000009">
    <property type="protein sequence ID" value="KAG6377517.1"/>
    <property type="molecule type" value="Genomic_DNA"/>
</dbReference>
<dbReference type="AlphaFoldDB" id="A0A8I2YTH7"/>
<dbReference type="PANTHER" id="PTHR43142:SF1">
    <property type="entry name" value="CARBOXYLIC ESTER HYDROLASE"/>
    <property type="match status" value="1"/>
</dbReference>
<proteinExistence type="inferred from homology"/>
<dbReference type="EC" id="3.1.1.-" evidence="3"/>
<dbReference type="Pfam" id="PF00135">
    <property type="entry name" value="COesterase"/>
    <property type="match status" value="1"/>
</dbReference>
<organism evidence="5 6">
    <name type="scientific">Boletus reticuloceps</name>
    <dbReference type="NCBI Taxonomy" id="495285"/>
    <lineage>
        <taxon>Eukaryota</taxon>
        <taxon>Fungi</taxon>
        <taxon>Dikarya</taxon>
        <taxon>Basidiomycota</taxon>
        <taxon>Agaricomycotina</taxon>
        <taxon>Agaricomycetes</taxon>
        <taxon>Agaricomycetidae</taxon>
        <taxon>Boletales</taxon>
        <taxon>Boletineae</taxon>
        <taxon>Boletaceae</taxon>
        <taxon>Boletoideae</taxon>
        <taxon>Boletus</taxon>
    </lineage>
</organism>
<comment type="caution">
    <text evidence="5">The sequence shown here is derived from an EMBL/GenBank/DDBJ whole genome shotgun (WGS) entry which is preliminary data.</text>
</comment>
<evidence type="ECO:0000313" key="5">
    <source>
        <dbReference type="EMBL" id="KAG6377517.1"/>
    </source>
</evidence>
<gene>
    <name evidence="5" type="ORF">JVT61DRAFT_15325</name>
</gene>
<evidence type="ECO:0000256" key="2">
    <source>
        <dbReference type="ARBA" id="ARBA00022801"/>
    </source>
</evidence>
<dbReference type="Gene3D" id="3.40.50.1820">
    <property type="entry name" value="alpha/beta hydrolase"/>
    <property type="match status" value="1"/>
</dbReference>
<protein>
    <recommendedName>
        <fullName evidence="3">Carboxylic ester hydrolase</fullName>
        <ecNumber evidence="3">3.1.1.-</ecNumber>
    </recommendedName>
</protein>
<evidence type="ECO:0000256" key="1">
    <source>
        <dbReference type="ARBA" id="ARBA00005964"/>
    </source>
</evidence>
<sequence>MSSKFVHSALVLDPTFCAYIHSPRFLQFGSPHDLNSQAQYVFQERSEIWVNIGYRLSVLGFLACDEPRVNGNFGFKDQWLGLLWVRDNIAAFGGDPDNVQLTGLSAGGHSVHQILHHISRLPAGQKSPIRSARLESNAIMIAPKTAAELRPQFEALCHALRLDPKSPDVLDILRDPQRVPPEALVHVIETDADAVGVYNEKGVKSVVAGDTLEEWYTIPLHSPSTAQQTSFQTYYDTTHDRLWMR</sequence>
<name>A0A8I2YTH7_9AGAM</name>
<dbReference type="Proteomes" id="UP000683000">
    <property type="component" value="Unassembled WGS sequence"/>
</dbReference>
<dbReference type="OrthoDB" id="6846267at2759"/>
<dbReference type="PANTHER" id="PTHR43142">
    <property type="entry name" value="CARBOXYLIC ESTER HYDROLASE"/>
    <property type="match status" value="1"/>
</dbReference>
<dbReference type="PROSITE" id="PS00122">
    <property type="entry name" value="CARBOXYLESTERASE_B_1"/>
    <property type="match status" value="1"/>
</dbReference>
<keyword evidence="6" id="KW-1185">Reference proteome</keyword>
<accession>A0A8I2YTH7</accession>
<dbReference type="InterPro" id="IPR002018">
    <property type="entry name" value="CarbesteraseB"/>
</dbReference>
<dbReference type="SUPFAM" id="SSF53474">
    <property type="entry name" value="alpha/beta-Hydrolases"/>
    <property type="match status" value="1"/>
</dbReference>
<dbReference type="InterPro" id="IPR019826">
    <property type="entry name" value="Carboxylesterase_B_AS"/>
</dbReference>